<feature type="chain" id="PRO_5024876093" evidence="1">
    <location>
        <begin position="24"/>
        <end position="169"/>
    </location>
</feature>
<keyword evidence="3" id="KW-1185">Reference proteome</keyword>
<evidence type="ECO:0000256" key="1">
    <source>
        <dbReference type="SAM" id="SignalP"/>
    </source>
</evidence>
<protein>
    <submittedName>
        <fullName evidence="2">Uncharacterized protein DUF3455</fullName>
    </submittedName>
</protein>
<organism evidence="2 3">
    <name type="scientific">Solirubrobacter pauli</name>
    <dbReference type="NCBI Taxonomy" id="166793"/>
    <lineage>
        <taxon>Bacteria</taxon>
        <taxon>Bacillati</taxon>
        <taxon>Actinomycetota</taxon>
        <taxon>Thermoleophilia</taxon>
        <taxon>Solirubrobacterales</taxon>
        <taxon>Solirubrobacteraceae</taxon>
        <taxon>Solirubrobacter</taxon>
    </lineage>
</organism>
<gene>
    <name evidence="2" type="ORF">C8N24_2576</name>
</gene>
<dbReference type="EMBL" id="RBIL01000001">
    <property type="protein sequence ID" value="RKQ92723.1"/>
    <property type="molecule type" value="Genomic_DNA"/>
</dbReference>
<dbReference type="PANTHER" id="PTHR35567:SF1">
    <property type="entry name" value="CONSERVED FUNGAL PROTEIN (AFU_ORTHOLOGUE AFUA_1G14230)"/>
    <property type="match status" value="1"/>
</dbReference>
<accession>A0A660LFY0</accession>
<dbReference type="PANTHER" id="PTHR35567">
    <property type="entry name" value="MALATE DEHYDROGENASE (AFU_ORTHOLOGUE AFUA_2G13800)"/>
    <property type="match status" value="1"/>
</dbReference>
<sequence length="169" mass="17764">MRILPTSVIAGAACLALAGAAQAQTSPPTIQPPAGNVPYDATFAVGVQIYRCDGNAWTFVAPRATLHNLVGKQVGEHFAGPTWRWRDGSSVVGTKAGEAPSPTGAIPHLLLRATPTAPGHLFKTTYIQRLATTGGTAAAAGTCTPERAGEVTEVRYTAAYVFWRHRGRK</sequence>
<reference evidence="2 3" key="1">
    <citation type="submission" date="2018-10" db="EMBL/GenBank/DDBJ databases">
        <title>Genomic Encyclopedia of Archaeal and Bacterial Type Strains, Phase II (KMG-II): from individual species to whole genera.</title>
        <authorList>
            <person name="Goeker M."/>
        </authorList>
    </citation>
    <scope>NUCLEOTIDE SEQUENCE [LARGE SCALE GENOMIC DNA]</scope>
    <source>
        <strain evidence="2 3">DSM 14954</strain>
    </source>
</reference>
<dbReference type="Pfam" id="PF11937">
    <property type="entry name" value="DUF3455"/>
    <property type="match status" value="1"/>
</dbReference>
<proteinExistence type="predicted"/>
<dbReference type="AlphaFoldDB" id="A0A660LFY0"/>
<name>A0A660LFY0_9ACTN</name>
<feature type="signal peptide" evidence="1">
    <location>
        <begin position="1"/>
        <end position="23"/>
    </location>
</feature>
<dbReference type="OrthoDB" id="8901345at2"/>
<dbReference type="RefSeq" id="WP_121250447.1">
    <property type="nucleotide sequence ID" value="NZ_RBIL01000001.1"/>
</dbReference>
<dbReference type="Proteomes" id="UP000278962">
    <property type="component" value="Unassembled WGS sequence"/>
</dbReference>
<keyword evidence="1" id="KW-0732">Signal</keyword>
<evidence type="ECO:0000313" key="2">
    <source>
        <dbReference type="EMBL" id="RKQ92723.1"/>
    </source>
</evidence>
<evidence type="ECO:0000313" key="3">
    <source>
        <dbReference type="Proteomes" id="UP000278962"/>
    </source>
</evidence>
<dbReference type="InterPro" id="IPR021851">
    <property type="entry name" value="DUF3455"/>
</dbReference>
<comment type="caution">
    <text evidence="2">The sequence shown here is derived from an EMBL/GenBank/DDBJ whole genome shotgun (WGS) entry which is preliminary data.</text>
</comment>